<dbReference type="NCBIfam" id="NF041464">
    <property type="entry name" value="HelD_BACSU"/>
    <property type="match status" value="1"/>
</dbReference>
<evidence type="ECO:0000313" key="8">
    <source>
        <dbReference type="Proteomes" id="UP000450917"/>
    </source>
</evidence>
<dbReference type="PANTHER" id="PTHR11070:SF17">
    <property type="entry name" value="DNA HELICASE IV"/>
    <property type="match status" value="1"/>
</dbReference>
<feature type="domain" description="UvrD-like helicase ATP-binding" evidence="6">
    <location>
        <begin position="213"/>
        <end position="620"/>
    </location>
</feature>
<sequence>MNSNEHPQWQEEQQRVRHVAAEIRERIGSLQEQLGAIRSDIVTLRTHFWDDVTVNFEDAAEAAETYASMKQQAEVLSERERSHKHARAQLLVLERLKDSPYFGRIDFREDGESAAERIYIGIGSLLEKSGETFLIYDWRAPVSGMYYDYAPGPAQYDTPMGRISGTMELKRQYMIRGGEIRSLFDTGITIGDELLQQVLGKQSDTQMKSIVATIQKEQNSVIRDTSSKLLVVQGAAGSGKTSAALQRVAYLLYRYRETLSAEHILLFSPNPMFNSYVSTVLPELGEENMEQTTFQEYIEFRLGDAFDIEDPFRQLDDALTMMDTADYDVRMESIKFKASLSFLQVMERYVNGLKEEGLVFKPVMFQNRELIGAEAMRQQFYAYDPSWSIPNRLRQLVEWLQQQLKQFARAEKRKPWVEDEIELLDQDAYMEAYEALRRKKRFTEESFDDFEQEKAALAAMVVNEHFKPLRSWVKRLKFVDLPATYAALFASPRKALDWAGEAGLPGCWPAVCALTLDRLKRGELANEDTTPLLYLKDRIEGAHRNLKVRHVFIDEAQDYSPFQFAYLMQMFPSSRWTVLGDWNQAIHVQAADRDRFGDLIALFGEEQSKRIVFTKSYRSTRQIVEFTRGMLDGGQVIEPFNRDGLLPTVTYAPDLGAMREQIVRQLETLLEEGHRTLAVICKTAAESQDTYAALKERLPVRLISTETVTFEPGLLVIPAYLAKGVEFDAVILHNASEERYGRESERRLFYTACTRAMHELHLFHTGKVSPFVAQTPPETYIKR</sequence>
<dbReference type="InterPro" id="IPR048228">
    <property type="entry name" value="HelD_bacillota"/>
</dbReference>
<dbReference type="GO" id="GO:0003677">
    <property type="term" value="F:DNA binding"/>
    <property type="evidence" value="ECO:0007669"/>
    <property type="project" value="InterPro"/>
</dbReference>
<accession>A0A7X2Z9X1</accession>
<reference evidence="7 8" key="1">
    <citation type="submission" date="2019-11" db="EMBL/GenBank/DDBJ databases">
        <title>Draft genome sequences of five Paenibacillus species of dairy origin.</title>
        <authorList>
            <person name="Olajide A.M."/>
            <person name="Chen S."/>
            <person name="Lapointe G."/>
        </authorList>
    </citation>
    <scope>NUCLEOTIDE SEQUENCE [LARGE SCALE GENOMIC DNA]</scope>
    <source>
        <strain evidence="7 8">2CS3</strain>
    </source>
</reference>
<keyword evidence="8" id="KW-1185">Reference proteome</keyword>
<dbReference type="Pfam" id="PF00580">
    <property type="entry name" value="UvrD-helicase"/>
    <property type="match status" value="1"/>
</dbReference>
<protein>
    <submittedName>
        <fullName evidence="7">AAA family ATPase</fullName>
    </submittedName>
</protein>
<keyword evidence="3 5" id="KW-0347">Helicase</keyword>
<dbReference type="SUPFAM" id="SSF52540">
    <property type="entry name" value="P-loop containing nucleoside triphosphate hydrolases"/>
    <property type="match status" value="1"/>
</dbReference>
<dbReference type="GO" id="GO:0000725">
    <property type="term" value="P:recombinational repair"/>
    <property type="evidence" value="ECO:0007669"/>
    <property type="project" value="TreeGrafter"/>
</dbReference>
<evidence type="ECO:0000259" key="6">
    <source>
        <dbReference type="PROSITE" id="PS51198"/>
    </source>
</evidence>
<dbReference type="GO" id="GO:0043138">
    <property type="term" value="F:3'-5' DNA helicase activity"/>
    <property type="evidence" value="ECO:0007669"/>
    <property type="project" value="TreeGrafter"/>
</dbReference>
<comment type="caution">
    <text evidence="7">The sequence shown here is derived from an EMBL/GenBank/DDBJ whole genome shotgun (WGS) entry which is preliminary data.</text>
</comment>
<dbReference type="PANTHER" id="PTHR11070">
    <property type="entry name" value="UVRD / RECB / PCRA DNA HELICASE FAMILY MEMBER"/>
    <property type="match status" value="1"/>
</dbReference>
<evidence type="ECO:0000256" key="5">
    <source>
        <dbReference type="PROSITE-ProRule" id="PRU00560"/>
    </source>
</evidence>
<proteinExistence type="predicted"/>
<dbReference type="EMBL" id="WNZX01000004">
    <property type="protein sequence ID" value="MUG70430.1"/>
    <property type="molecule type" value="Genomic_DNA"/>
</dbReference>
<dbReference type="InterPro" id="IPR027785">
    <property type="entry name" value="UvrD-like_helicase_C"/>
</dbReference>
<dbReference type="RefSeq" id="WP_155614334.1">
    <property type="nucleotide sequence ID" value="NZ_WNZX01000004.1"/>
</dbReference>
<dbReference type="AlphaFoldDB" id="A0A7X2Z9X1"/>
<evidence type="ECO:0000256" key="2">
    <source>
        <dbReference type="ARBA" id="ARBA00022801"/>
    </source>
</evidence>
<keyword evidence="1 5" id="KW-0547">Nucleotide-binding</keyword>
<gene>
    <name evidence="7" type="ORF">GNP93_07025</name>
</gene>
<dbReference type="Proteomes" id="UP000450917">
    <property type="component" value="Unassembled WGS sequence"/>
</dbReference>
<dbReference type="InterPro" id="IPR000212">
    <property type="entry name" value="DNA_helicase_UvrD/REP"/>
</dbReference>
<dbReference type="GO" id="GO:0005829">
    <property type="term" value="C:cytosol"/>
    <property type="evidence" value="ECO:0007669"/>
    <property type="project" value="TreeGrafter"/>
</dbReference>
<dbReference type="GO" id="GO:0005524">
    <property type="term" value="F:ATP binding"/>
    <property type="evidence" value="ECO:0007669"/>
    <property type="project" value="UniProtKB-UniRule"/>
</dbReference>
<evidence type="ECO:0000256" key="3">
    <source>
        <dbReference type="ARBA" id="ARBA00022806"/>
    </source>
</evidence>
<evidence type="ECO:0000256" key="1">
    <source>
        <dbReference type="ARBA" id="ARBA00022741"/>
    </source>
</evidence>
<keyword evidence="2 5" id="KW-0378">Hydrolase</keyword>
<feature type="binding site" evidence="5">
    <location>
        <begin position="234"/>
        <end position="241"/>
    </location>
    <ligand>
        <name>ATP</name>
        <dbReference type="ChEBI" id="CHEBI:30616"/>
    </ligand>
</feature>
<organism evidence="7 8">
    <name type="scientific">Paenibacillus validus</name>
    <dbReference type="NCBI Taxonomy" id="44253"/>
    <lineage>
        <taxon>Bacteria</taxon>
        <taxon>Bacillati</taxon>
        <taxon>Bacillota</taxon>
        <taxon>Bacilli</taxon>
        <taxon>Bacillales</taxon>
        <taxon>Paenibacillaceae</taxon>
        <taxon>Paenibacillus</taxon>
    </lineage>
</organism>
<dbReference type="InterPro" id="IPR014016">
    <property type="entry name" value="UvrD-like_ATP-bd"/>
</dbReference>
<dbReference type="Gene3D" id="3.40.50.300">
    <property type="entry name" value="P-loop containing nucleotide triphosphate hydrolases"/>
    <property type="match status" value="2"/>
</dbReference>
<dbReference type="PROSITE" id="PS51198">
    <property type="entry name" value="UVRD_HELICASE_ATP_BIND"/>
    <property type="match status" value="1"/>
</dbReference>
<name>A0A7X2Z9X1_9BACL</name>
<dbReference type="Pfam" id="PF13538">
    <property type="entry name" value="UvrD_C_2"/>
    <property type="match status" value="1"/>
</dbReference>
<evidence type="ECO:0000313" key="7">
    <source>
        <dbReference type="EMBL" id="MUG70430.1"/>
    </source>
</evidence>
<keyword evidence="4 5" id="KW-0067">ATP-binding</keyword>
<evidence type="ECO:0000256" key="4">
    <source>
        <dbReference type="ARBA" id="ARBA00022840"/>
    </source>
</evidence>
<dbReference type="GO" id="GO:0016787">
    <property type="term" value="F:hydrolase activity"/>
    <property type="evidence" value="ECO:0007669"/>
    <property type="project" value="UniProtKB-UniRule"/>
</dbReference>
<dbReference type="InterPro" id="IPR027417">
    <property type="entry name" value="P-loop_NTPase"/>
</dbReference>